<protein>
    <submittedName>
        <fullName evidence="1">DUF3145 family protein</fullName>
    </submittedName>
</protein>
<name>A0A6G9YC97_9NOCA</name>
<dbReference type="InterPro" id="IPR021491">
    <property type="entry name" value="DUF3145"/>
</dbReference>
<sequence>MEVLVVRASSQFADATAGVVYIHSSPAALCPHVEWALASALSAPAKLRWTAQPADGQLRATSEWIGPVGTASRIAQALRSWPVLRFEVTEEPSDGVDGERYTFVPGLGLWHGSTSANGDVILGEMRLRAMLQAARELGRYSGYDLAAEIDRAIGTPWDEDLEIYRYGYESGAEVTWLRRDVG</sequence>
<reference evidence="1 2" key="1">
    <citation type="journal article" date="2019" name="ACS Chem. Biol.">
        <title>Identification and Mobilization of a Cryptic Antibiotic Biosynthesis Gene Locus from a Human-Pathogenic Nocardia Isolate.</title>
        <authorList>
            <person name="Herisse M."/>
            <person name="Ishida K."/>
            <person name="Porter J.L."/>
            <person name="Howden B."/>
            <person name="Hertweck C."/>
            <person name="Stinear T.P."/>
            <person name="Pidot S.J."/>
        </authorList>
    </citation>
    <scope>NUCLEOTIDE SEQUENCE [LARGE SCALE GENOMIC DNA]</scope>
    <source>
        <strain evidence="1 2">AUSMDU00012717</strain>
    </source>
</reference>
<dbReference type="AlphaFoldDB" id="A0A6G9YC97"/>
<dbReference type="EMBL" id="CP046172">
    <property type="protein sequence ID" value="QIS10676.1"/>
    <property type="molecule type" value="Genomic_DNA"/>
</dbReference>
<dbReference type="Proteomes" id="UP000503540">
    <property type="component" value="Chromosome"/>
</dbReference>
<keyword evidence="2" id="KW-1185">Reference proteome</keyword>
<proteinExistence type="predicted"/>
<gene>
    <name evidence="1" type="ORF">F5544_13945</name>
</gene>
<dbReference type="Pfam" id="PF11343">
    <property type="entry name" value="DUF3145"/>
    <property type="match status" value="1"/>
</dbReference>
<evidence type="ECO:0000313" key="1">
    <source>
        <dbReference type="EMBL" id="QIS10676.1"/>
    </source>
</evidence>
<dbReference type="KEGG" id="nah:F5544_13945"/>
<accession>A0A6G9YC97</accession>
<evidence type="ECO:0000313" key="2">
    <source>
        <dbReference type="Proteomes" id="UP000503540"/>
    </source>
</evidence>
<organism evidence="1 2">
    <name type="scientific">Nocardia arthritidis</name>
    <dbReference type="NCBI Taxonomy" id="228602"/>
    <lineage>
        <taxon>Bacteria</taxon>
        <taxon>Bacillati</taxon>
        <taxon>Actinomycetota</taxon>
        <taxon>Actinomycetes</taxon>
        <taxon>Mycobacteriales</taxon>
        <taxon>Nocardiaceae</taxon>
        <taxon>Nocardia</taxon>
    </lineage>
</organism>